<reference evidence="3" key="1">
    <citation type="submission" date="2016-10" db="EMBL/GenBank/DDBJ databases">
        <authorList>
            <person name="Varghese N."/>
            <person name="Submissions S."/>
        </authorList>
    </citation>
    <scope>NUCLEOTIDE SEQUENCE [LARGE SCALE GENOMIC DNA]</scope>
    <source>
        <strain evidence="3">DS-12</strain>
    </source>
</reference>
<dbReference type="OrthoDB" id="9764164at2"/>
<dbReference type="STRING" id="913024.SAMN05421741_10918"/>
<dbReference type="InterPro" id="IPR036514">
    <property type="entry name" value="SGNH_hydro_sf"/>
</dbReference>
<sequence>MKKYQSILLAAFAFSFVACEPEFENEVTNESYSKGEADFTTYVALGNSLTAGYMDGTVYRSGQQYSFPNLLAKQFAVVGGGSFTQPSFSDDTNDLGGLLLMGQQAAATRLIINMSTGGPQNLTGTPTIEISNLQAKAYNNMGVPGAKSFHLLAPGYGNLANVATGKANPYFVRHATSPNTTVLSDAMSMNPTFFTNWIGANDVLAYALSGGVGVSQEGNMDPSTYGSNDITDRQVFASAYTTIVNTLTSNGAKGVVATIPDVTSIPHFTTVPYNPLTAEALGGEATVDQLNAQLLGPLKQILTALGQGNRINSFSKTEGNALLVKDETLTDLSQQITAVASQNQQLAPIAGLLGQLYGQARHASRNDLFVLGTSSVIGTTSTAPIFANVPSPYKELFSKIGVTFPLEDKYVLVPAEQTIIKTATKEFNDIIWAAARSKKLAVADMNAIMGYLTGGIRLGDGQWYTADYFKGTGNMNKVLFSLDGVHPNPRGYAFVANEIVKVINEHYKAKLPMLVPGNYPGVTIKASN</sequence>
<dbReference type="Proteomes" id="UP000199036">
    <property type="component" value="Unassembled WGS sequence"/>
</dbReference>
<keyword evidence="3" id="KW-1185">Reference proteome</keyword>
<dbReference type="EMBL" id="FOVI01000009">
    <property type="protein sequence ID" value="SFN68176.1"/>
    <property type="molecule type" value="Genomic_DNA"/>
</dbReference>
<name>A0A1I5B0B6_9FLAO</name>
<gene>
    <name evidence="2" type="ORF">SAMN05421741_10918</name>
</gene>
<dbReference type="RefSeq" id="WP_091522023.1">
    <property type="nucleotide sequence ID" value="NZ_FOVI01000009.1"/>
</dbReference>
<dbReference type="Gene3D" id="3.40.50.1110">
    <property type="entry name" value="SGNH hydrolase"/>
    <property type="match status" value="2"/>
</dbReference>
<evidence type="ECO:0000256" key="1">
    <source>
        <dbReference type="SAM" id="SignalP"/>
    </source>
</evidence>
<dbReference type="PROSITE" id="PS51257">
    <property type="entry name" value="PROKAR_LIPOPROTEIN"/>
    <property type="match status" value="1"/>
</dbReference>
<dbReference type="GO" id="GO:0016788">
    <property type="term" value="F:hydrolase activity, acting on ester bonds"/>
    <property type="evidence" value="ECO:0007669"/>
    <property type="project" value="UniProtKB-ARBA"/>
</dbReference>
<accession>A0A1I5B0B6</accession>
<dbReference type="AlphaFoldDB" id="A0A1I5B0B6"/>
<keyword evidence="2" id="KW-0378">Hydrolase</keyword>
<organism evidence="2 3">
    <name type="scientific">Paenimyroides ummariense</name>
    <dbReference type="NCBI Taxonomy" id="913024"/>
    <lineage>
        <taxon>Bacteria</taxon>
        <taxon>Pseudomonadati</taxon>
        <taxon>Bacteroidota</taxon>
        <taxon>Flavobacteriia</taxon>
        <taxon>Flavobacteriales</taxon>
        <taxon>Flavobacteriaceae</taxon>
        <taxon>Paenimyroides</taxon>
    </lineage>
</organism>
<evidence type="ECO:0000313" key="2">
    <source>
        <dbReference type="EMBL" id="SFN68176.1"/>
    </source>
</evidence>
<protein>
    <submittedName>
        <fullName evidence="2">GDSL-like Lipase/Acylhydrolase</fullName>
    </submittedName>
</protein>
<keyword evidence="1" id="KW-0732">Signal</keyword>
<feature type="signal peptide" evidence="1">
    <location>
        <begin position="1"/>
        <end position="20"/>
    </location>
</feature>
<proteinExistence type="predicted"/>
<evidence type="ECO:0000313" key="3">
    <source>
        <dbReference type="Proteomes" id="UP000199036"/>
    </source>
</evidence>
<feature type="chain" id="PRO_5011716669" evidence="1">
    <location>
        <begin position="21"/>
        <end position="528"/>
    </location>
</feature>
<dbReference type="SUPFAM" id="SSF52266">
    <property type="entry name" value="SGNH hydrolase"/>
    <property type="match status" value="1"/>
</dbReference>